<gene>
    <name evidence="2" type="ORF">Slin15195_G117520</name>
</gene>
<sequence>MLCSSTPALSPVPEDEGRQSEPQSIFDVDVPEFLLNLVPGAYPEHWHEELYHVTHYVIIHASMETRKSGDPSGSTEKHDSVRLYWDNQPDKFGCSTKKLRNAIKDLNTSIMRKINAATDSTDRIAVTQARIGAEMKELENWLPVANPKYNRTQGGFFLPRRTAKNDYDGARKWYWELSGIRGAMERQWYIVRDNVRKERRRLAEAERAQKVAAEAREEGLKGVQQQFKADAPRHRQIVSRRT</sequence>
<proteinExistence type="predicted"/>
<reference evidence="2" key="1">
    <citation type="submission" date="2022-06" db="EMBL/GenBank/DDBJ databases">
        <title>Complete genome sequences of two strains of the flax pathogen Septoria linicola.</title>
        <authorList>
            <person name="Lapalu N."/>
            <person name="Simon A."/>
            <person name="Demenou B."/>
            <person name="Paumier D."/>
            <person name="Guillot M.-P."/>
            <person name="Gout L."/>
            <person name="Valade R."/>
        </authorList>
    </citation>
    <scope>NUCLEOTIDE SEQUENCE</scope>
    <source>
        <strain evidence="2">SE15195</strain>
    </source>
</reference>
<name>A0A9Q9B3T8_9PEZI</name>
<feature type="region of interest" description="Disordered" evidence="1">
    <location>
        <begin position="222"/>
        <end position="242"/>
    </location>
</feature>
<protein>
    <submittedName>
        <fullName evidence="2">Uncharacterized protein</fullName>
    </submittedName>
</protein>
<keyword evidence="3" id="KW-1185">Reference proteome</keyword>
<organism evidence="2 3">
    <name type="scientific">Septoria linicola</name>
    <dbReference type="NCBI Taxonomy" id="215465"/>
    <lineage>
        <taxon>Eukaryota</taxon>
        <taxon>Fungi</taxon>
        <taxon>Dikarya</taxon>
        <taxon>Ascomycota</taxon>
        <taxon>Pezizomycotina</taxon>
        <taxon>Dothideomycetes</taxon>
        <taxon>Dothideomycetidae</taxon>
        <taxon>Mycosphaerellales</taxon>
        <taxon>Mycosphaerellaceae</taxon>
        <taxon>Septoria</taxon>
    </lineage>
</organism>
<dbReference type="AlphaFoldDB" id="A0A9Q9B3T8"/>
<evidence type="ECO:0000313" key="2">
    <source>
        <dbReference type="EMBL" id="USW58433.1"/>
    </source>
</evidence>
<feature type="region of interest" description="Disordered" evidence="1">
    <location>
        <begin position="1"/>
        <end position="21"/>
    </location>
</feature>
<dbReference type="EMBL" id="CP099428">
    <property type="protein sequence ID" value="USW58433.1"/>
    <property type="molecule type" value="Genomic_DNA"/>
</dbReference>
<evidence type="ECO:0000256" key="1">
    <source>
        <dbReference type="SAM" id="MobiDB-lite"/>
    </source>
</evidence>
<accession>A0A9Q9B3T8</accession>
<evidence type="ECO:0000313" key="3">
    <source>
        <dbReference type="Proteomes" id="UP001056384"/>
    </source>
</evidence>
<dbReference type="Proteomes" id="UP001056384">
    <property type="component" value="Chromosome 11"/>
</dbReference>